<dbReference type="EMBL" id="QARP01000050">
    <property type="protein sequence ID" value="PUF26978.1"/>
    <property type="molecule type" value="Genomic_DNA"/>
</dbReference>
<evidence type="ECO:0000313" key="5">
    <source>
        <dbReference type="Proteomes" id="UP000251540"/>
    </source>
</evidence>
<evidence type="ECO:0000313" key="2">
    <source>
        <dbReference type="EMBL" id="PUF26978.1"/>
    </source>
</evidence>
<dbReference type="Proteomes" id="UP000251351">
    <property type="component" value="Unassembled WGS sequence"/>
</dbReference>
<dbReference type="Proteomes" id="UP000251540">
    <property type="component" value="Unassembled WGS sequence"/>
</dbReference>
<gene>
    <name evidence="3" type="ORF">DAX73_26595</name>
    <name evidence="2" type="ORF">DAX92_26670</name>
</gene>
<proteinExistence type="predicted"/>
<organism evidence="3 4">
    <name type="scientific">Salmonella enterica I</name>
    <dbReference type="NCBI Taxonomy" id="59201"/>
    <lineage>
        <taxon>Bacteria</taxon>
        <taxon>Pseudomonadati</taxon>
        <taxon>Pseudomonadota</taxon>
        <taxon>Gammaproteobacteria</taxon>
        <taxon>Enterobacterales</taxon>
        <taxon>Enterobacteriaceae</taxon>
        <taxon>Salmonella</taxon>
    </lineage>
</organism>
<sequence>MKGAPSKRRGGEHWIEKRPSRDRPDAAHWQRVAGLSSRAARRRGKKRSGNSDGLCDFHPQKGCISSG</sequence>
<feature type="region of interest" description="Disordered" evidence="1">
    <location>
        <begin position="1"/>
        <end position="67"/>
    </location>
</feature>
<reference evidence="4 5" key="1">
    <citation type="submission" date="2018-04" db="EMBL/GenBank/DDBJ databases">
        <title>Whole genome sequencing of Salmonella enterica.</title>
        <authorList>
            <person name="Bell R."/>
        </authorList>
    </citation>
    <scope>NUCLEOTIDE SEQUENCE [LARGE SCALE GENOMIC DNA]</scope>
    <source>
        <strain evidence="2 5">CFSAN058609</strain>
        <strain evidence="3 4">CFSAN058610</strain>
    </source>
</reference>
<name>A0A7Z1TE79_SALET</name>
<feature type="compositionally biased region" description="Basic and acidic residues" evidence="1">
    <location>
        <begin position="9"/>
        <end position="28"/>
    </location>
</feature>
<feature type="compositionally biased region" description="Basic residues" evidence="1">
    <location>
        <begin position="39"/>
        <end position="48"/>
    </location>
</feature>
<evidence type="ECO:0000313" key="3">
    <source>
        <dbReference type="EMBL" id="PUF51773.1"/>
    </source>
</evidence>
<accession>A0A7Z1TE79</accession>
<comment type="caution">
    <text evidence="3">The sequence shown here is derived from an EMBL/GenBank/DDBJ whole genome shotgun (WGS) entry which is preliminary data.</text>
</comment>
<dbReference type="AlphaFoldDB" id="A0A7Z1TE79"/>
<evidence type="ECO:0000256" key="1">
    <source>
        <dbReference type="SAM" id="MobiDB-lite"/>
    </source>
</evidence>
<evidence type="ECO:0000313" key="4">
    <source>
        <dbReference type="Proteomes" id="UP000251351"/>
    </source>
</evidence>
<protein>
    <submittedName>
        <fullName evidence="3">Uncharacterized protein</fullName>
    </submittedName>
</protein>
<dbReference type="EMBL" id="QARO01000047">
    <property type="protein sequence ID" value="PUF51773.1"/>
    <property type="molecule type" value="Genomic_DNA"/>
</dbReference>